<dbReference type="Proteomes" id="UP001348265">
    <property type="component" value="Unassembled WGS sequence"/>
</dbReference>
<evidence type="ECO:0000313" key="3">
    <source>
        <dbReference type="Proteomes" id="UP001348265"/>
    </source>
</evidence>
<name>A0ABU7WY45_9ACTN</name>
<comment type="caution">
    <text evidence="2">The sequence shown here is derived from an EMBL/GenBank/DDBJ whole genome shotgun (WGS) entry which is preliminary data.</text>
</comment>
<dbReference type="InterPro" id="IPR051810">
    <property type="entry name" value="Precorrin_MeTrfase"/>
</dbReference>
<dbReference type="EMBL" id="JAVFKM010000012">
    <property type="protein sequence ID" value="MEF3116297.1"/>
    <property type="molecule type" value="Genomic_DNA"/>
</dbReference>
<dbReference type="RefSeq" id="WP_331788072.1">
    <property type="nucleotide sequence ID" value="NZ_JAVFKM010000012.1"/>
</dbReference>
<dbReference type="SUPFAM" id="SSF159664">
    <property type="entry name" value="CobE/GbiG C-terminal domain-like"/>
    <property type="match status" value="1"/>
</dbReference>
<dbReference type="PANTHER" id="PTHR47036">
    <property type="entry name" value="COBALT-FACTOR III C(17)-METHYLTRANSFERASE-RELATED"/>
    <property type="match status" value="1"/>
</dbReference>
<protein>
    <submittedName>
        <fullName evidence="2">Cobalamin biosynthesis protein</fullName>
    </submittedName>
</protein>
<gene>
    <name evidence="2" type="ORF">RB636_24255</name>
</gene>
<feature type="domain" description="CobE/GbiG C-terminal" evidence="1">
    <location>
        <begin position="6"/>
        <end position="134"/>
    </location>
</feature>
<accession>A0ABU7WY45</accession>
<organism evidence="2 3">
    <name type="scientific">Streptomyces chrestomyceticus</name>
    <dbReference type="NCBI Taxonomy" id="68185"/>
    <lineage>
        <taxon>Bacteria</taxon>
        <taxon>Bacillati</taxon>
        <taxon>Actinomycetota</taxon>
        <taxon>Actinomycetes</taxon>
        <taxon>Kitasatosporales</taxon>
        <taxon>Streptomycetaceae</taxon>
        <taxon>Streptomyces</taxon>
    </lineage>
</organism>
<sequence length="148" mass="14160">MSAAPLVVGVGARRGVPAAEVLTLVLDGLAAAGMPPEALTALATVDTKAAEPGLTEAAARLGVPLLAYPAEVLAAVPVPHPSAAALAATGTPSVAEAAALTGAGALTTGAPGTARLLVGKRASGPGARATCAVAHGRTPHHLCTKETS</sequence>
<dbReference type="InterPro" id="IPR002750">
    <property type="entry name" value="CobE/GbiG_C"/>
</dbReference>
<reference evidence="2 3" key="1">
    <citation type="submission" date="2023-08" db="EMBL/GenBank/DDBJ databases">
        <authorList>
            <person name="Sharma P."/>
            <person name="Verma V."/>
            <person name="Mohan M.K."/>
            <person name="Dubey A.K."/>
        </authorList>
    </citation>
    <scope>NUCLEOTIDE SEQUENCE [LARGE SCALE GENOMIC DNA]</scope>
    <source>
        <strain evidence="2 3">ADP4</strain>
    </source>
</reference>
<dbReference type="Pfam" id="PF01890">
    <property type="entry name" value="CbiG_C"/>
    <property type="match status" value="1"/>
</dbReference>
<dbReference type="InterPro" id="IPR036518">
    <property type="entry name" value="CobE/GbiG_C_sf"/>
</dbReference>
<proteinExistence type="predicted"/>
<dbReference type="PANTHER" id="PTHR47036:SF1">
    <property type="entry name" value="COBALT-FACTOR III C(17)-METHYLTRANSFERASE-RELATED"/>
    <property type="match status" value="1"/>
</dbReference>
<keyword evidence="3" id="KW-1185">Reference proteome</keyword>
<dbReference type="Gene3D" id="3.30.420.180">
    <property type="entry name" value="CobE/GbiG C-terminal domain"/>
    <property type="match status" value="1"/>
</dbReference>
<evidence type="ECO:0000313" key="2">
    <source>
        <dbReference type="EMBL" id="MEF3116297.1"/>
    </source>
</evidence>
<evidence type="ECO:0000259" key="1">
    <source>
        <dbReference type="Pfam" id="PF01890"/>
    </source>
</evidence>